<evidence type="ECO:0008006" key="2">
    <source>
        <dbReference type="Google" id="ProtNLM"/>
    </source>
</evidence>
<dbReference type="CDD" id="cd02440">
    <property type="entry name" value="AdoMet_MTases"/>
    <property type="match status" value="1"/>
</dbReference>
<name>A0A381S945_9ZZZZ</name>
<dbReference type="PANTHER" id="PTHR43861">
    <property type="entry name" value="TRANS-ACONITATE 2-METHYLTRANSFERASE-RELATED"/>
    <property type="match status" value="1"/>
</dbReference>
<accession>A0A381S945</accession>
<dbReference type="Gene3D" id="3.40.50.150">
    <property type="entry name" value="Vaccinia Virus protein VP39"/>
    <property type="match status" value="1"/>
</dbReference>
<dbReference type="AlphaFoldDB" id="A0A381S945"/>
<reference evidence="1" key="1">
    <citation type="submission" date="2018-05" db="EMBL/GenBank/DDBJ databases">
        <authorList>
            <person name="Lanie J.A."/>
            <person name="Ng W.-L."/>
            <person name="Kazmierczak K.M."/>
            <person name="Andrzejewski T.M."/>
            <person name="Davidsen T.M."/>
            <person name="Wayne K.J."/>
            <person name="Tettelin H."/>
            <person name="Glass J.I."/>
            <person name="Rusch D."/>
            <person name="Podicherti R."/>
            <person name="Tsui H.-C.T."/>
            <person name="Winkler M.E."/>
        </authorList>
    </citation>
    <scope>NUCLEOTIDE SEQUENCE</scope>
</reference>
<evidence type="ECO:0000313" key="1">
    <source>
        <dbReference type="EMBL" id="SUZ97633.1"/>
    </source>
</evidence>
<proteinExistence type="predicted"/>
<sequence length="267" mass="30878">MDIPIPNHLVDQISDRCLRCYKEQQWYGENFLYDFIGDTDVAGQRILEIGCAEAGLLKFYQEKGAICSGLELSDVRFNNAILLNQANSLHLFQANICDPETYGNELTEPYDTIVMRDVLEHIDNKKTALKNIFELLKPNGKLFISFPPKYCAYAGHQQTAPRILGKIPYLHLFPDFIYKAYLKVIGCPGKKIDYLISTKKTRISINQMRKIVKSIGFNVWKESNWFIRPAYSFRFGLPRVKNPFAWFPFLNEIFCNGVLFLLERPEA</sequence>
<gene>
    <name evidence="1" type="ORF">METZ01_LOCUS50487</name>
</gene>
<dbReference type="EMBL" id="UINC01002527">
    <property type="protein sequence ID" value="SUZ97633.1"/>
    <property type="molecule type" value="Genomic_DNA"/>
</dbReference>
<organism evidence="1">
    <name type="scientific">marine metagenome</name>
    <dbReference type="NCBI Taxonomy" id="408172"/>
    <lineage>
        <taxon>unclassified sequences</taxon>
        <taxon>metagenomes</taxon>
        <taxon>ecological metagenomes</taxon>
    </lineage>
</organism>
<dbReference type="Pfam" id="PF13489">
    <property type="entry name" value="Methyltransf_23"/>
    <property type="match status" value="1"/>
</dbReference>
<dbReference type="InterPro" id="IPR029063">
    <property type="entry name" value="SAM-dependent_MTases_sf"/>
</dbReference>
<protein>
    <recommendedName>
        <fullName evidence="2">Methyltransferase type 12 domain-containing protein</fullName>
    </recommendedName>
</protein>
<dbReference type="SUPFAM" id="SSF53335">
    <property type="entry name" value="S-adenosyl-L-methionine-dependent methyltransferases"/>
    <property type="match status" value="1"/>
</dbReference>